<gene>
    <name evidence="1" type="ORF">SGQ83_01245</name>
</gene>
<reference evidence="1 2" key="1">
    <citation type="submission" date="2023-11" db="EMBL/GenBank/DDBJ databases">
        <title>Unpublished Manusciprt.</title>
        <authorList>
            <person name="Saticioglu I.B."/>
            <person name="Ay H."/>
            <person name="Ajmi N."/>
            <person name="Altun S."/>
            <person name="Duman M."/>
        </authorList>
    </citation>
    <scope>NUCLEOTIDE SEQUENCE [LARGE SCALE GENOMIC DNA]</scope>
    <source>
        <strain evidence="1 2">Fl-318</strain>
    </source>
</reference>
<dbReference type="EMBL" id="JAWXVI010000001">
    <property type="protein sequence ID" value="MDX6187961.1"/>
    <property type="molecule type" value="Genomic_DNA"/>
</dbReference>
<name>A0ABU4R6W1_9FLAO</name>
<keyword evidence="2" id="KW-1185">Reference proteome</keyword>
<sequence>MNKTITQQESALEYLMTALAIADTKEDFILAFWELWASSVTTTTREFQQIFANAPVNKWFITELEKEEKEFKILLALYPEIKGFEKDELYCKCINKLMSHFPMILLQNAKKRQEKPRTTKVKGVKIESSILNQN</sequence>
<protein>
    <submittedName>
        <fullName evidence="1">Uncharacterized protein</fullName>
    </submittedName>
</protein>
<proteinExistence type="predicted"/>
<evidence type="ECO:0000313" key="2">
    <source>
        <dbReference type="Proteomes" id="UP001273350"/>
    </source>
</evidence>
<accession>A0ABU4R6W1</accession>
<organism evidence="1 2">
    <name type="scientific">Flavobacterium cupriresistens</name>
    <dbReference type="NCBI Taxonomy" id="2893885"/>
    <lineage>
        <taxon>Bacteria</taxon>
        <taxon>Pseudomonadati</taxon>
        <taxon>Bacteroidota</taxon>
        <taxon>Flavobacteriia</taxon>
        <taxon>Flavobacteriales</taxon>
        <taxon>Flavobacteriaceae</taxon>
        <taxon>Flavobacterium</taxon>
    </lineage>
</organism>
<evidence type="ECO:0000313" key="1">
    <source>
        <dbReference type="EMBL" id="MDX6187961.1"/>
    </source>
</evidence>
<dbReference type="Proteomes" id="UP001273350">
    <property type="component" value="Unassembled WGS sequence"/>
</dbReference>
<comment type="caution">
    <text evidence="1">The sequence shown here is derived from an EMBL/GenBank/DDBJ whole genome shotgun (WGS) entry which is preliminary data.</text>
</comment>
<dbReference type="RefSeq" id="WP_230002628.1">
    <property type="nucleotide sequence ID" value="NZ_CP087134.1"/>
</dbReference>